<sequence length="212" mass="24221">MELVLIVFLLLMLSGVLFLGVRLILWILKNKTRARVFYATLLLGLIGLGIHHVFYKNMRFIQSEVYPNLYLVKYPDEDQNALQQAIHQQVVTHLSSEFPAGKTLAYENETSVFFYQYYKAFPISVFQDEGTAYFLENEEDLGGLVTEELGMYRKYKLAEFNYSPCQADAPLHCGELRYFDEHGMVKSDRLSILDTPAKTTKDVSDAAASSGF</sequence>
<feature type="transmembrane region" description="Helical" evidence="1">
    <location>
        <begin position="35"/>
        <end position="55"/>
    </location>
</feature>
<keyword evidence="1" id="KW-0812">Transmembrane</keyword>
<reference evidence="2 3" key="1">
    <citation type="submission" date="2021-03" db="EMBL/GenBank/DDBJ databases">
        <title>novel species isolated from a fishpond in China.</title>
        <authorList>
            <person name="Lu H."/>
            <person name="Cai Z."/>
        </authorList>
    </citation>
    <scope>NUCLEOTIDE SEQUENCE [LARGE SCALE GENOMIC DNA]</scope>
    <source>
        <strain evidence="2 3">Y57</strain>
    </source>
</reference>
<keyword evidence="3" id="KW-1185">Reference proteome</keyword>
<dbReference type="RefSeq" id="WP_206592581.1">
    <property type="nucleotide sequence ID" value="NZ_JAFKCS010000002.1"/>
</dbReference>
<evidence type="ECO:0000256" key="1">
    <source>
        <dbReference type="SAM" id="Phobius"/>
    </source>
</evidence>
<feature type="transmembrane region" description="Helical" evidence="1">
    <location>
        <begin position="6"/>
        <end position="28"/>
    </location>
</feature>
<keyword evidence="1" id="KW-0472">Membrane</keyword>
<proteinExistence type="predicted"/>
<evidence type="ECO:0000313" key="2">
    <source>
        <dbReference type="EMBL" id="MBN7818748.1"/>
    </source>
</evidence>
<name>A0ABS3CNR7_9ALTE</name>
<accession>A0ABS3CNR7</accession>
<evidence type="ECO:0000313" key="3">
    <source>
        <dbReference type="Proteomes" id="UP000663992"/>
    </source>
</evidence>
<protein>
    <submittedName>
        <fullName evidence="2">Uncharacterized protein</fullName>
    </submittedName>
</protein>
<dbReference type="Proteomes" id="UP000663992">
    <property type="component" value="Unassembled WGS sequence"/>
</dbReference>
<keyword evidence="1" id="KW-1133">Transmembrane helix</keyword>
<organism evidence="2 3">
    <name type="scientific">Bowmanella yangjiangensis</name>
    <dbReference type="NCBI Taxonomy" id="2811230"/>
    <lineage>
        <taxon>Bacteria</taxon>
        <taxon>Pseudomonadati</taxon>
        <taxon>Pseudomonadota</taxon>
        <taxon>Gammaproteobacteria</taxon>
        <taxon>Alteromonadales</taxon>
        <taxon>Alteromonadaceae</taxon>
        <taxon>Bowmanella</taxon>
    </lineage>
</organism>
<comment type="caution">
    <text evidence="2">The sequence shown here is derived from an EMBL/GenBank/DDBJ whole genome shotgun (WGS) entry which is preliminary data.</text>
</comment>
<gene>
    <name evidence="2" type="ORF">J0A65_02670</name>
</gene>
<dbReference type="EMBL" id="JAFKCS010000002">
    <property type="protein sequence ID" value="MBN7818748.1"/>
    <property type="molecule type" value="Genomic_DNA"/>
</dbReference>